<feature type="signal peptide" evidence="1">
    <location>
        <begin position="1"/>
        <end position="20"/>
    </location>
</feature>
<keyword evidence="4" id="KW-1185">Reference proteome</keyword>
<evidence type="ECO:0000259" key="2">
    <source>
        <dbReference type="PROSITE" id="PS52015"/>
    </source>
</evidence>
<dbReference type="EMBL" id="JAHRID010000003">
    <property type="protein sequence ID" value="MBV2129304.1"/>
    <property type="molecule type" value="Genomic_DNA"/>
</dbReference>
<name>A0ABS6MLR5_9GAMM</name>
<sequence>MKLHLVIATAAAVITFKVNATNYADVNVSYLHPAQSDTIWSRAKQVTPLYPLELARAGTIGCGVFKVSVDGSGKTTDVTLVSSVPGKGIARPASKVIRDWQWVNSSGLADAPEQKLIRLDFCMGGSTMEEAQARCQVQATAACQG</sequence>
<protein>
    <submittedName>
        <fullName evidence="3">Energy transducer TonB</fullName>
    </submittedName>
</protein>
<proteinExistence type="predicted"/>
<feature type="domain" description="TonB C-terminal" evidence="2">
    <location>
        <begin position="35"/>
        <end position="130"/>
    </location>
</feature>
<dbReference type="Pfam" id="PF03544">
    <property type="entry name" value="TonB_C"/>
    <property type="match status" value="1"/>
</dbReference>
<dbReference type="PROSITE" id="PS52015">
    <property type="entry name" value="TONB_CTD"/>
    <property type="match status" value="1"/>
</dbReference>
<gene>
    <name evidence="3" type="ORF">KQY15_09375</name>
</gene>
<evidence type="ECO:0000313" key="3">
    <source>
        <dbReference type="EMBL" id="MBV2129304.1"/>
    </source>
</evidence>
<evidence type="ECO:0000256" key="1">
    <source>
        <dbReference type="SAM" id="SignalP"/>
    </source>
</evidence>
<dbReference type="InterPro" id="IPR037682">
    <property type="entry name" value="TonB_C"/>
</dbReference>
<dbReference type="RefSeq" id="WP_217668922.1">
    <property type="nucleotide sequence ID" value="NZ_JAHRID010000003.1"/>
</dbReference>
<dbReference type="Proteomes" id="UP000704611">
    <property type="component" value="Unassembled WGS sequence"/>
</dbReference>
<evidence type="ECO:0000313" key="4">
    <source>
        <dbReference type="Proteomes" id="UP000704611"/>
    </source>
</evidence>
<accession>A0ABS6MLR5</accession>
<reference evidence="3 4" key="1">
    <citation type="submission" date="2021-06" db="EMBL/GenBank/DDBJ databases">
        <title>Rheinheimera indica sp. nov., isolated from deep-sea sediment.</title>
        <authorList>
            <person name="Wang Z."/>
            <person name="Zhang X.-Y."/>
        </authorList>
    </citation>
    <scope>NUCLEOTIDE SEQUENCE [LARGE SCALE GENOMIC DNA]</scope>
    <source>
        <strain evidence="3 4">SM2107</strain>
    </source>
</reference>
<comment type="caution">
    <text evidence="3">The sequence shown here is derived from an EMBL/GenBank/DDBJ whole genome shotgun (WGS) entry which is preliminary data.</text>
</comment>
<organism evidence="3 4">
    <name type="scientific">Arsukibacterium indicum</name>
    <dbReference type="NCBI Taxonomy" id="2848612"/>
    <lineage>
        <taxon>Bacteria</taxon>
        <taxon>Pseudomonadati</taxon>
        <taxon>Pseudomonadota</taxon>
        <taxon>Gammaproteobacteria</taxon>
        <taxon>Chromatiales</taxon>
        <taxon>Chromatiaceae</taxon>
        <taxon>Arsukibacterium</taxon>
    </lineage>
</organism>
<feature type="chain" id="PRO_5047527368" evidence="1">
    <location>
        <begin position="21"/>
        <end position="145"/>
    </location>
</feature>
<keyword evidence="1" id="KW-0732">Signal</keyword>